<accession>A0A815INP2</accession>
<dbReference type="AlphaFoldDB" id="A0A815INP2"/>
<dbReference type="Proteomes" id="UP000663854">
    <property type="component" value="Unassembled WGS sequence"/>
</dbReference>
<comment type="caution">
    <text evidence="2">The sequence shown here is derived from an EMBL/GenBank/DDBJ whole genome shotgun (WGS) entry which is preliminary data.</text>
</comment>
<evidence type="ECO:0008006" key="4">
    <source>
        <dbReference type="Google" id="ProtNLM"/>
    </source>
</evidence>
<dbReference type="EMBL" id="CAJNOH010000873">
    <property type="protein sequence ID" value="CAF1140402.1"/>
    <property type="molecule type" value="Genomic_DNA"/>
</dbReference>
<dbReference type="EMBL" id="CAJNOL010001497">
    <property type="protein sequence ID" value="CAF1370778.1"/>
    <property type="molecule type" value="Genomic_DNA"/>
</dbReference>
<dbReference type="Proteomes" id="UP000663870">
    <property type="component" value="Unassembled WGS sequence"/>
</dbReference>
<evidence type="ECO:0000313" key="1">
    <source>
        <dbReference type="EMBL" id="CAF1140402.1"/>
    </source>
</evidence>
<evidence type="ECO:0000313" key="2">
    <source>
        <dbReference type="EMBL" id="CAF1370778.1"/>
    </source>
</evidence>
<name>A0A815INP2_9BILA</name>
<proteinExistence type="predicted"/>
<sequence>KDAQQPTTLTQNKNDDRDEELFEQYCLDAYDSYDEDDDIHHDLLNPRTPAYWRLNRYNRDDNVVELLDLPNEMILSIMNKVKPQAILPCSIINIGNHRLEQLVLDKCYSIDLSFDYYHSPYELLLKRFYSDVLPRIYNNIQSLTITLKHLLYIDAAIKAIDDKILPNLRHLKILAGRRRHYTGTPFTISFHYDSELHRSPLFSTIPQSVYIEDKLIDPVLSIIRYSPLMRSIDSFEFDHDAALLVPVNNEKLFFAQSYLTHVSVTLRELSDCVRLLNQLGSQIYSFTVSIVHVYRGNEDIISQLDSIFCCNLKQLTMIIYRNILSYEEHILPLLQHLSSVEHLTLLLAITVIGSDHFIDGYHLQRNIVSYMSYLRQFDFHIRSILQDAPYIEIDTIRQSFIEQQQSIDCTLDYFNNQYGQCQIYSLPFIGNRLDFISNRFPLFDFKNTFINVTILLLFDDVKSFENAFFERVTRALPRLRTLEISNQLEQEEKVNTITTNSTEFSHLSTLILHKIHIDYGEQLLCRTHLPNLVELVIRNDVLLTIIAQDNQQARNNCSNVETLFIVEPWIEPTNVHFKFFPKLYTNDL</sequence>
<organism evidence="2 3">
    <name type="scientific">Rotaria sordida</name>
    <dbReference type="NCBI Taxonomy" id="392033"/>
    <lineage>
        <taxon>Eukaryota</taxon>
        <taxon>Metazoa</taxon>
        <taxon>Spiralia</taxon>
        <taxon>Gnathifera</taxon>
        <taxon>Rotifera</taxon>
        <taxon>Eurotatoria</taxon>
        <taxon>Bdelloidea</taxon>
        <taxon>Philodinida</taxon>
        <taxon>Philodinidae</taxon>
        <taxon>Rotaria</taxon>
    </lineage>
</organism>
<evidence type="ECO:0000313" key="3">
    <source>
        <dbReference type="Proteomes" id="UP000663870"/>
    </source>
</evidence>
<gene>
    <name evidence="2" type="ORF">JXQ802_LOCUS33139</name>
    <name evidence="1" type="ORF">PYM288_LOCUS21676</name>
</gene>
<reference evidence="2" key="1">
    <citation type="submission" date="2021-02" db="EMBL/GenBank/DDBJ databases">
        <authorList>
            <person name="Nowell W R."/>
        </authorList>
    </citation>
    <scope>NUCLEOTIDE SEQUENCE</scope>
</reference>
<feature type="non-terminal residue" evidence="2">
    <location>
        <position position="1"/>
    </location>
</feature>
<keyword evidence="3" id="KW-1185">Reference proteome</keyword>
<protein>
    <recommendedName>
        <fullName evidence="4">F-box domain-containing protein</fullName>
    </recommendedName>
</protein>